<evidence type="ECO:0000259" key="2">
    <source>
        <dbReference type="Pfam" id="PF18050"/>
    </source>
</evidence>
<dbReference type="InterPro" id="IPR029000">
    <property type="entry name" value="Cyclophilin-like_dom_sf"/>
</dbReference>
<keyword evidence="5" id="KW-1185">Reference proteome</keyword>
<dbReference type="PROSITE" id="PS51257">
    <property type="entry name" value="PROKAR_LIPOPROTEIN"/>
    <property type="match status" value="1"/>
</dbReference>
<organism evidence="4 6">
    <name type="scientific">Frigoribacterium faeni</name>
    <dbReference type="NCBI Taxonomy" id="145483"/>
    <lineage>
        <taxon>Bacteria</taxon>
        <taxon>Bacillati</taxon>
        <taxon>Actinomycetota</taxon>
        <taxon>Actinomycetes</taxon>
        <taxon>Micrococcales</taxon>
        <taxon>Microbacteriaceae</taxon>
        <taxon>Frigoribacterium</taxon>
    </lineage>
</organism>
<dbReference type="Proteomes" id="UP000321154">
    <property type="component" value="Unassembled WGS sequence"/>
</dbReference>
<evidence type="ECO:0000256" key="1">
    <source>
        <dbReference type="SAM" id="MobiDB-lite"/>
    </source>
</evidence>
<reference evidence="3 5" key="1">
    <citation type="submission" date="2019-07" db="EMBL/GenBank/DDBJ databases">
        <title>Whole genome shotgun sequence of Frigoribacterium faeni NBRC 103066.</title>
        <authorList>
            <person name="Hosoyama A."/>
            <person name="Uohara A."/>
            <person name="Ohji S."/>
            <person name="Ichikawa N."/>
        </authorList>
    </citation>
    <scope>NUCLEOTIDE SEQUENCE [LARGE SCALE GENOMIC DNA]</scope>
    <source>
        <strain evidence="3 5">NBRC 103066</strain>
    </source>
</reference>
<evidence type="ECO:0000313" key="5">
    <source>
        <dbReference type="Proteomes" id="UP000321154"/>
    </source>
</evidence>
<dbReference type="SUPFAM" id="SSF50891">
    <property type="entry name" value="Cyclophilin-like"/>
    <property type="match status" value="1"/>
</dbReference>
<evidence type="ECO:0000313" key="6">
    <source>
        <dbReference type="Proteomes" id="UP000522688"/>
    </source>
</evidence>
<feature type="domain" description="Cyclophilin-like" evidence="2">
    <location>
        <begin position="72"/>
        <end position="180"/>
    </location>
</feature>
<dbReference type="RefSeq" id="WP_146856972.1">
    <property type="nucleotide sequence ID" value="NZ_BAAAHR010000003.1"/>
</dbReference>
<dbReference type="EMBL" id="JACGWW010000006">
    <property type="protein sequence ID" value="MBA8814661.1"/>
    <property type="molecule type" value="Genomic_DNA"/>
</dbReference>
<name>A0A7W3PK72_9MICO</name>
<dbReference type="EMBL" id="BJUV01000048">
    <property type="protein sequence ID" value="GEK84652.1"/>
    <property type="molecule type" value="Genomic_DNA"/>
</dbReference>
<dbReference type="Proteomes" id="UP000522688">
    <property type="component" value="Unassembled WGS sequence"/>
</dbReference>
<sequence>MRITPAPPALGVAALILLLVGCSTNGGQERSGEESENASSSPTASSTASPLLSPTEAPEDADGVVGTVVRFTAGGTSVDVTIDEDNPTTRDLVERSPMTLRFEEFAGREKIAYPEPGLTVEGSPGSDPEDGDLIYFTPWGNLGFYYDASGIDYSDATIHLGTYDATADQLAAFDGVDVTLQIIN</sequence>
<dbReference type="Gene3D" id="2.40.100.20">
    <property type="match status" value="1"/>
</dbReference>
<reference evidence="4 6" key="2">
    <citation type="submission" date="2020-07" db="EMBL/GenBank/DDBJ databases">
        <title>Sequencing the genomes of 1000 actinobacteria strains.</title>
        <authorList>
            <person name="Klenk H.-P."/>
        </authorList>
    </citation>
    <scope>NUCLEOTIDE SEQUENCE [LARGE SCALE GENOMIC DNA]</scope>
    <source>
        <strain evidence="4 6">DSM 10309</strain>
    </source>
</reference>
<evidence type="ECO:0000313" key="4">
    <source>
        <dbReference type="EMBL" id="MBA8814661.1"/>
    </source>
</evidence>
<evidence type="ECO:0000313" key="3">
    <source>
        <dbReference type="EMBL" id="GEK84652.1"/>
    </source>
</evidence>
<gene>
    <name evidence="4" type="ORF">FB463_002936</name>
    <name evidence="3" type="ORF">FFA01_29610</name>
</gene>
<dbReference type="Pfam" id="PF18050">
    <property type="entry name" value="Cyclophil_like2"/>
    <property type="match status" value="1"/>
</dbReference>
<proteinExistence type="predicted"/>
<feature type="region of interest" description="Disordered" evidence="1">
    <location>
        <begin position="25"/>
        <end position="63"/>
    </location>
</feature>
<protein>
    <recommendedName>
        <fullName evidence="2">Cyclophilin-like domain-containing protein</fullName>
    </recommendedName>
</protein>
<dbReference type="OrthoDB" id="5298378at2"/>
<feature type="compositionally biased region" description="Low complexity" evidence="1">
    <location>
        <begin position="38"/>
        <end position="55"/>
    </location>
</feature>
<comment type="caution">
    <text evidence="4">The sequence shown here is derived from an EMBL/GenBank/DDBJ whole genome shotgun (WGS) entry which is preliminary data.</text>
</comment>
<dbReference type="InterPro" id="IPR041183">
    <property type="entry name" value="Cyclophilin-like"/>
</dbReference>
<accession>A0A7W3PK72</accession>
<dbReference type="AlphaFoldDB" id="A0A7W3PK72"/>